<dbReference type="PANTHER" id="PTHR47506:SF1">
    <property type="entry name" value="HTH-TYPE TRANSCRIPTIONAL REGULATOR YJDC"/>
    <property type="match status" value="1"/>
</dbReference>
<dbReference type="GO" id="GO:0003677">
    <property type="term" value="F:DNA binding"/>
    <property type="evidence" value="ECO:0007669"/>
    <property type="project" value="UniProtKB-UniRule"/>
</dbReference>
<dbReference type="PATRIC" id="fig|378806.16.peg.3971"/>
<name>Q08WW7_STIAD</name>
<dbReference type="InterPro" id="IPR009057">
    <property type="entry name" value="Homeodomain-like_sf"/>
</dbReference>
<organism evidence="6 7">
    <name type="scientific">Stigmatella aurantiaca (strain DW4/3-1)</name>
    <dbReference type="NCBI Taxonomy" id="378806"/>
    <lineage>
        <taxon>Bacteria</taxon>
        <taxon>Pseudomonadati</taxon>
        <taxon>Myxococcota</taxon>
        <taxon>Myxococcia</taxon>
        <taxon>Myxococcales</taxon>
        <taxon>Cystobacterineae</taxon>
        <taxon>Archangiaceae</taxon>
        <taxon>Stigmatella</taxon>
    </lineage>
</organism>
<dbReference type="PROSITE" id="PS50977">
    <property type="entry name" value="HTH_TETR_2"/>
    <property type="match status" value="1"/>
</dbReference>
<keyword evidence="2 4" id="KW-0238">DNA-binding</keyword>
<dbReference type="Gene3D" id="1.10.357.10">
    <property type="entry name" value="Tetracycline Repressor, domain 2"/>
    <property type="match status" value="1"/>
</dbReference>
<evidence type="ECO:0000313" key="6">
    <source>
        <dbReference type="EMBL" id="EAU64971.1"/>
    </source>
</evidence>
<evidence type="ECO:0000256" key="3">
    <source>
        <dbReference type="ARBA" id="ARBA00023163"/>
    </source>
</evidence>
<proteinExistence type="predicted"/>
<dbReference type="Proteomes" id="UP000032702">
    <property type="component" value="Unassembled WGS sequence"/>
</dbReference>
<dbReference type="SUPFAM" id="SSF48498">
    <property type="entry name" value="Tetracyclin repressor-like, C-terminal domain"/>
    <property type="match status" value="1"/>
</dbReference>
<evidence type="ECO:0000256" key="4">
    <source>
        <dbReference type="PROSITE-ProRule" id="PRU00335"/>
    </source>
</evidence>
<keyword evidence="3" id="KW-0804">Transcription</keyword>
<keyword evidence="1" id="KW-0805">Transcription regulation</keyword>
<evidence type="ECO:0000259" key="5">
    <source>
        <dbReference type="PROSITE" id="PS50977"/>
    </source>
</evidence>
<dbReference type="Gene3D" id="1.10.10.60">
    <property type="entry name" value="Homeodomain-like"/>
    <property type="match status" value="1"/>
</dbReference>
<dbReference type="AlphaFoldDB" id="Q08WW7"/>
<comment type="caution">
    <text evidence="6">The sequence shown here is derived from an EMBL/GenBank/DDBJ whole genome shotgun (WGS) entry which is preliminary data.</text>
</comment>
<sequence length="190" mass="20341">MTMARPKAFDTEEALDAAIGVFREHGFEGTSADMLVKAMGIGRQSLYDTFGDKWGLYCAALRRYSVLESGAHAEALRSRPRAIEGLRAMVERLVEDAGQACLGIGSICEFGRSRADLAQIHAAAERALHRMIVERVRVAQADGDVGADLNPEEVAGFLLASFAAIRIAARGGAGTGQLRGLGRLALRALR</sequence>
<dbReference type="EMBL" id="AAMD01000097">
    <property type="protein sequence ID" value="EAU64971.1"/>
    <property type="molecule type" value="Genomic_DNA"/>
</dbReference>
<dbReference type="RefSeq" id="WP_002615859.1">
    <property type="nucleotide sequence ID" value="NC_014623.1"/>
</dbReference>
<evidence type="ECO:0000256" key="2">
    <source>
        <dbReference type="ARBA" id="ARBA00023125"/>
    </source>
</evidence>
<feature type="DNA-binding region" description="H-T-H motif" evidence="4">
    <location>
        <begin position="31"/>
        <end position="50"/>
    </location>
</feature>
<dbReference type="InterPro" id="IPR001647">
    <property type="entry name" value="HTH_TetR"/>
</dbReference>
<accession>Q08WW7</accession>
<dbReference type="PANTHER" id="PTHR47506">
    <property type="entry name" value="TRANSCRIPTIONAL REGULATORY PROTEIN"/>
    <property type="match status" value="1"/>
</dbReference>
<dbReference type="InterPro" id="IPR036271">
    <property type="entry name" value="Tet_transcr_reg_TetR-rel_C_sf"/>
</dbReference>
<protein>
    <submittedName>
        <fullName evidence="6">Transcriptional regulator, TetR family</fullName>
    </submittedName>
</protein>
<reference evidence="6 7" key="1">
    <citation type="submission" date="2006-04" db="EMBL/GenBank/DDBJ databases">
        <authorList>
            <person name="Nierman W.C."/>
        </authorList>
    </citation>
    <scope>NUCLEOTIDE SEQUENCE [LARGE SCALE GENOMIC DNA]</scope>
    <source>
        <strain evidence="6 7">DW4/3-1</strain>
    </source>
</reference>
<gene>
    <name evidence="6" type="ORF">STIAU_4414</name>
</gene>
<evidence type="ECO:0000256" key="1">
    <source>
        <dbReference type="ARBA" id="ARBA00023015"/>
    </source>
</evidence>
<dbReference type="Pfam" id="PF00440">
    <property type="entry name" value="TetR_N"/>
    <property type="match status" value="1"/>
</dbReference>
<evidence type="ECO:0000313" key="7">
    <source>
        <dbReference type="Proteomes" id="UP000032702"/>
    </source>
</evidence>
<dbReference type="SUPFAM" id="SSF46689">
    <property type="entry name" value="Homeodomain-like"/>
    <property type="match status" value="1"/>
</dbReference>
<feature type="domain" description="HTH tetR-type" evidence="5">
    <location>
        <begin position="8"/>
        <end position="68"/>
    </location>
</feature>